<name>A0AAV5IEQ4_9ROSI</name>
<keyword evidence="2" id="KW-0472">Membrane</keyword>
<keyword evidence="1" id="KW-0040">ANK repeat</keyword>
<feature type="domain" description="PGG" evidence="3">
    <location>
        <begin position="304"/>
        <end position="356"/>
    </location>
</feature>
<dbReference type="PANTHER" id="PTHR24177:SF329">
    <property type="entry name" value="ANKYRIN REPEAT PROTEIN"/>
    <property type="match status" value="1"/>
</dbReference>
<dbReference type="EMBL" id="BPVZ01000010">
    <property type="protein sequence ID" value="GKU96829.1"/>
    <property type="molecule type" value="Genomic_DNA"/>
</dbReference>
<feature type="repeat" description="ANK" evidence="1">
    <location>
        <begin position="41"/>
        <end position="73"/>
    </location>
</feature>
<accession>A0AAV5IEQ4</accession>
<evidence type="ECO:0000256" key="2">
    <source>
        <dbReference type="SAM" id="Phobius"/>
    </source>
</evidence>
<dbReference type="Pfam" id="PF00023">
    <property type="entry name" value="Ank"/>
    <property type="match status" value="1"/>
</dbReference>
<protein>
    <recommendedName>
        <fullName evidence="3">PGG domain-containing protein</fullName>
    </recommendedName>
</protein>
<dbReference type="InterPro" id="IPR026961">
    <property type="entry name" value="PGG_dom"/>
</dbReference>
<gene>
    <name evidence="4" type="ORF">SLEP1_g10021</name>
</gene>
<dbReference type="PROSITE" id="PS50088">
    <property type="entry name" value="ANK_REPEAT"/>
    <property type="match status" value="1"/>
</dbReference>
<reference evidence="4 5" key="1">
    <citation type="journal article" date="2021" name="Commun. Biol.">
        <title>The genome of Shorea leprosula (Dipterocarpaceae) highlights the ecological relevance of drought in aseasonal tropical rainforests.</title>
        <authorList>
            <person name="Ng K.K.S."/>
            <person name="Kobayashi M.J."/>
            <person name="Fawcett J.A."/>
            <person name="Hatakeyama M."/>
            <person name="Paape T."/>
            <person name="Ng C.H."/>
            <person name="Ang C.C."/>
            <person name="Tnah L.H."/>
            <person name="Lee C.T."/>
            <person name="Nishiyama T."/>
            <person name="Sese J."/>
            <person name="O'Brien M.J."/>
            <person name="Copetti D."/>
            <person name="Mohd Noor M.I."/>
            <person name="Ong R.C."/>
            <person name="Putra M."/>
            <person name="Sireger I.Z."/>
            <person name="Indrioko S."/>
            <person name="Kosugi Y."/>
            <person name="Izuno A."/>
            <person name="Isagi Y."/>
            <person name="Lee S.L."/>
            <person name="Shimizu K.K."/>
        </authorList>
    </citation>
    <scope>NUCLEOTIDE SEQUENCE [LARGE SCALE GENOMIC DNA]</scope>
    <source>
        <strain evidence="4">214</strain>
    </source>
</reference>
<dbReference type="Gene3D" id="1.25.40.20">
    <property type="entry name" value="Ankyrin repeat-containing domain"/>
    <property type="match status" value="1"/>
</dbReference>
<organism evidence="4 5">
    <name type="scientific">Rubroshorea leprosula</name>
    <dbReference type="NCBI Taxonomy" id="152421"/>
    <lineage>
        <taxon>Eukaryota</taxon>
        <taxon>Viridiplantae</taxon>
        <taxon>Streptophyta</taxon>
        <taxon>Embryophyta</taxon>
        <taxon>Tracheophyta</taxon>
        <taxon>Spermatophyta</taxon>
        <taxon>Magnoliopsida</taxon>
        <taxon>eudicotyledons</taxon>
        <taxon>Gunneridae</taxon>
        <taxon>Pentapetalae</taxon>
        <taxon>rosids</taxon>
        <taxon>malvids</taxon>
        <taxon>Malvales</taxon>
        <taxon>Dipterocarpaceae</taxon>
        <taxon>Rubroshorea</taxon>
    </lineage>
</organism>
<dbReference type="PANTHER" id="PTHR24177">
    <property type="entry name" value="CASKIN"/>
    <property type="match status" value="1"/>
</dbReference>
<feature type="transmembrane region" description="Helical" evidence="2">
    <location>
        <begin position="311"/>
        <end position="332"/>
    </location>
</feature>
<evidence type="ECO:0000313" key="4">
    <source>
        <dbReference type="EMBL" id="GKU96829.1"/>
    </source>
</evidence>
<dbReference type="InterPro" id="IPR036770">
    <property type="entry name" value="Ankyrin_rpt-contain_sf"/>
</dbReference>
<dbReference type="Proteomes" id="UP001054252">
    <property type="component" value="Unassembled WGS sequence"/>
</dbReference>
<dbReference type="GO" id="GO:0016020">
    <property type="term" value="C:membrane"/>
    <property type="evidence" value="ECO:0007669"/>
    <property type="project" value="TreeGrafter"/>
</dbReference>
<evidence type="ECO:0000256" key="1">
    <source>
        <dbReference type="PROSITE-ProRule" id="PRU00023"/>
    </source>
</evidence>
<dbReference type="SMART" id="SM00248">
    <property type="entry name" value="ANK"/>
    <property type="match status" value="4"/>
</dbReference>
<evidence type="ECO:0000313" key="5">
    <source>
        <dbReference type="Proteomes" id="UP001054252"/>
    </source>
</evidence>
<comment type="caution">
    <text evidence="4">The sequence shown here is derived from an EMBL/GenBank/DDBJ whole genome shotgun (WGS) entry which is preliminary data.</text>
</comment>
<dbReference type="SUPFAM" id="SSF48403">
    <property type="entry name" value="Ankyrin repeat"/>
    <property type="match status" value="1"/>
</dbReference>
<dbReference type="Pfam" id="PF13962">
    <property type="entry name" value="PGG"/>
    <property type="match status" value="1"/>
</dbReference>
<proteinExistence type="predicted"/>
<dbReference type="InterPro" id="IPR002110">
    <property type="entry name" value="Ankyrin_rpt"/>
</dbReference>
<keyword evidence="2" id="KW-0812">Transmembrane</keyword>
<sequence>MTEDSRLVELGKSIRKGDRNAVKQFFVNDNYPLDTIILPDDGCTALHFAILAGKYEIAEDLIKMMSETDLEKRTTSIRHTSLTLVAYIGTTHLARCIVQKNSELLTIADNNVCIPVTVACNRGRKEMTRYLYSVTPPEVFLPQNGNHGIDLMMGCMQNKILVLVAMFEATKQGIVEFVPELLKVIPPIIFPHNDGRNVFMIAIQYRQENIFNLLYGIHEESRLGILNDIDSNGNNVLHVAGEIAPPSQLARIFSPALQMQRELQWFKEVERIVPEWCKESKNGEDETAYEVFSNSHKELVKEGEKWMRDTASSFSVVGTLIITIMFAAAFTLPGGNAQDGLDVFGNPNIALRPGRFSRVLAQEVDHWPFHSFYFYCSNDG</sequence>
<keyword evidence="5" id="KW-1185">Reference proteome</keyword>
<dbReference type="AlphaFoldDB" id="A0AAV5IEQ4"/>
<evidence type="ECO:0000259" key="3">
    <source>
        <dbReference type="Pfam" id="PF13962"/>
    </source>
</evidence>
<keyword evidence="2" id="KW-1133">Transmembrane helix</keyword>